<dbReference type="OMA" id="ESCCEIN"/>
<dbReference type="InParanoid" id="A0A7M7N3F4"/>
<sequence>MSADEYPDRYKESVSPAGKENNPDVEVEVGDGGGGGRHKFGVRSGIINMAEVPKSKKEIDELSCSSDETMSSTKSSKKKKSRSEKLQSRILSQLTKLMGQMMKLTKKPRKRSVGSDSSTEELSDSSDDEVEFNSKPNRRLEGMKVQNRDEEGISHVEESKTRKLNEETNQMETQKKNDDIRYAKEDRIREATHRPLIMPDKYDGSTDWKDYASHFESCCEINNWKDEESARYLAASLRGQALRLLEEQRGTKWNFEEIQSKLSFRFSSAKQAESYLLELRNRKRRQGESLQELGRHIRELTDKAYPNFESQGVDRLARIHFTDAIRSSEIRMGIFHAKATSLDEVIQAAITTETFLQTETERNGWKVKPTYNRGIGSEVDLEKMIKDEVNKVLGQAMESQPNKERCQGYVKKPGTNQRPSQTAQERFDVKTQTCFYCEKPGHFARECREKQMDRRRRNYPSDESNWSRQRYQRQSNDKWSPQRVVARPIVQN</sequence>
<proteinExistence type="predicted"/>
<dbReference type="InterPro" id="IPR036875">
    <property type="entry name" value="Znf_CCHC_sf"/>
</dbReference>
<dbReference type="AlphaFoldDB" id="A0A7M7N3F4"/>
<feature type="compositionally biased region" description="Polar residues" evidence="2">
    <location>
        <begin position="461"/>
        <end position="479"/>
    </location>
</feature>
<dbReference type="PANTHER" id="PTHR19963">
    <property type="entry name" value="CCHC-TYPE DOMAIN-CONTAINING PROTEIN"/>
    <property type="match status" value="1"/>
</dbReference>
<dbReference type="PANTHER" id="PTHR19963:SF30">
    <property type="entry name" value="ENDONUCLEASE_EXONUCLEASE_PHOSPHATASE DOMAIN-CONTAINING PROTEIN"/>
    <property type="match status" value="1"/>
</dbReference>
<feature type="region of interest" description="Disordered" evidence="2">
    <location>
        <begin position="449"/>
        <end position="492"/>
    </location>
</feature>
<dbReference type="SMART" id="SM00343">
    <property type="entry name" value="ZnF_C2HC"/>
    <property type="match status" value="1"/>
</dbReference>
<dbReference type="Pfam" id="PF00098">
    <property type="entry name" value="zf-CCHC"/>
    <property type="match status" value="1"/>
</dbReference>
<evidence type="ECO:0000259" key="3">
    <source>
        <dbReference type="PROSITE" id="PS50158"/>
    </source>
</evidence>
<dbReference type="GO" id="GO:0008270">
    <property type="term" value="F:zinc ion binding"/>
    <property type="evidence" value="ECO:0007669"/>
    <property type="project" value="UniProtKB-KW"/>
</dbReference>
<dbReference type="SUPFAM" id="SSF57756">
    <property type="entry name" value="Retrovirus zinc finger-like domains"/>
    <property type="match status" value="1"/>
</dbReference>
<reference evidence="5" key="1">
    <citation type="submission" date="2015-02" db="EMBL/GenBank/DDBJ databases">
        <title>Genome sequencing for Strongylocentrotus purpuratus.</title>
        <authorList>
            <person name="Murali S."/>
            <person name="Liu Y."/>
            <person name="Vee V."/>
            <person name="English A."/>
            <person name="Wang M."/>
            <person name="Skinner E."/>
            <person name="Han Y."/>
            <person name="Muzny D.M."/>
            <person name="Worley K.C."/>
            <person name="Gibbs R.A."/>
        </authorList>
    </citation>
    <scope>NUCLEOTIDE SEQUENCE</scope>
</reference>
<dbReference type="EnsemblMetazoa" id="XM_030973659">
    <property type="protein sequence ID" value="XP_030829519"/>
    <property type="gene ID" value="LOC115919687"/>
</dbReference>
<protein>
    <recommendedName>
        <fullName evidence="3">CCHC-type domain-containing protein</fullName>
    </recommendedName>
</protein>
<dbReference type="KEGG" id="spu:115919687"/>
<feature type="compositionally biased region" description="Acidic residues" evidence="2">
    <location>
        <begin position="118"/>
        <end position="131"/>
    </location>
</feature>
<keyword evidence="1" id="KW-0479">Metal-binding</keyword>
<dbReference type="Gene3D" id="4.10.60.10">
    <property type="entry name" value="Zinc finger, CCHC-type"/>
    <property type="match status" value="1"/>
</dbReference>
<feature type="domain" description="CCHC-type" evidence="3">
    <location>
        <begin position="434"/>
        <end position="449"/>
    </location>
</feature>
<keyword evidence="1" id="KW-0863">Zinc-finger</keyword>
<keyword evidence="5" id="KW-1185">Reference proteome</keyword>
<evidence type="ECO:0000256" key="2">
    <source>
        <dbReference type="SAM" id="MobiDB-lite"/>
    </source>
</evidence>
<keyword evidence="1" id="KW-0862">Zinc</keyword>
<feature type="compositionally biased region" description="Low complexity" evidence="2">
    <location>
        <begin position="63"/>
        <end position="74"/>
    </location>
</feature>
<dbReference type="Proteomes" id="UP000007110">
    <property type="component" value="Unassembled WGS sequence"/>
</dbReference>
<evidence type="ECO:0000256" key="1">
    <source>
        <dbReference type="PROSITE-ProRule" id="PRU00047"/>
    </source>
</evidence>
<dbReference type="InterPro" id="IPR001878">
    <property type="entry name" value="Znf_CCHC"/>
</dbReference>
<name>A0A7M7N3F4_STRPU</name>
<dbReference type="GeneID" id="115919687"/>
<feature type="region of interest" description="Disordered" evidence="2">
    <location>
        <begin position="397"/>
        <end position="425"/>
    </location>
</feature>
<organism evidence="4 5">
    <name type="scientific">Strongylocentrotus purpuratus</name>
    <name type="common">Purple sea urchin</name>
    <dbReference type="NCBI Taxonomy" id="7668"/>
    <lineage>
        <taxon>Eukaryota</taxon>
        <taxon>Metazoa</taxon>
        <taxon>Echinodermata</taxon>
        <taxon>Eleutherozoa</taxon>
        <taxon>Echinozoa</taxon>
        <taxon>Echinoidea</taxon>
        <taxon>Euechinoidea</taxon>
        <taxon>Echinacea</taxon>
        <taxon>Camarodonta</taxon>
        <taxon>Echinidea</taxon>
        <taxon>Strongylocentrotidae</taxon>
        <taxon>Strongylocentrotus</taxon>
    </lineage>
</organism>
<feature type="compositionally biased region" description="Basic and acidic residues" evidence="2">
    <location>
        <begin position="138"/>
        <end position="166"/>
    </location>
</feature>
<dbReference type="GO" id="GO:0003676">
    <property type="term" value="F:nucleic acid binding"/>
    <property type="evidence" value="ECO:0007669"/>
    <property type="project" value="InterPro"/>
</dbReference>
<feature type="compositionally biased region" description="Polar residues" evidence="2">
    <location>
        <begin position="414"/>
        <end position="425"/>
    </location>
</feature>
<feature type="region of interest" description="Disordered" evidence="2">
    <location>
        <begin position="1"/>
        <end position="173"/>
    </location>
</feature>
<feature type="compositionally biased region" description="Basic and acidic residues" evidence="2">
    <location>
        <begin position="1"/>
        <end position="12"/>
    </location>
</feature>
<evidence type="ECO:0000313" key="5">
    <source>
        <dbReference type="Proteomes" id="UP000007110"/>
    </source>
</evidence>
<dbReference type="RefSeq" id="XP_030829519.1">
    <property type="nucleotide sequence ID" value="XM_030973659.1"/>
</dbReference>
<dbReference type="OrthoDB" id="6091153at2759"/>
<evidence type="ECO:0000313" key="4">
    <source>
        <dbReference type="EnsemblMetazoa" id="XP_030829519"/>
    </source>
</evidence>
<dbReference type="PROSITE" id="PS50158">
    <property type="entry name" value="ZF_CCHC"/>
    <property type="match status" value="1"/>
</dbReference>
<accession>A0A7M7N3F4</accession>
<reference evidence="4" key="2">
    <citation type="submission" date="2021-01" db="UniProtKB">
        <authorList>
            <consortium name="EnsemblMetazoa"/>
        </authorList>
    </citation>
    <scope>IDENTIFICATION</scope>
</reference>